<reference evidence="2 3" key="1">
    <citation type="submission" date="2019-05" db="EMBL/GenBank/DDBJ databases">
        <title>Complete genome sequencing of Anaerostipes rhamnosivorans.</title>
        <authorList>
            <person name="Bui T.P.N."/>
            <person name="de Vos W.M."/>
        </authorList>
    </citation>
    <scope>NUCLEOTIDE SEQUENCE [LARGE SCALE GENOMIC DNA]</scope>
    <source>
        <strain evidence="2 3">1y2</strain>
    </source>
</reference>
<evidence type="ECO:0000313" key="3">
    <source>
        <dbReference type="Proteomes" id="UP000298653"/>
    </source>
</evidence>
<name>A0A4V1EGQ8_9FIRM</name>
<dbReference type="InterPro" id="IPR007492">
    <property type="entry name" value="LytTR_DNA-bd_dom"/>
</dbReference>
<dbReference type="Pfam" id="PF04397">
    <property type="entry name" value="LytTR"/>
    <property type="match status" value="1"/>
</dbReference>
<evidence type="ECO:0000259" key="1">
    <source>
        <dbReference type="PROSITE" id="PS50930"/>
    </source>
</evidence>
<proteinExistence type="predicted"/>
<evidence type="ECO:0000313" key="2">
    <source>
        <dbReference type="EMBL" id="QCP36930.1"/>
    </source>
</evidence>
<dbReference type="SMART" id="SM00850">
    <property type="entry name" value="LytTR"/>
    <property type="match status" value="1"/>
</dbReference>
<dbReference type="RefSeq" id="WP_137330083.1">
    <property type="nucleotide sequence ID" value="NZ_CP040058.1"/>
</dbReference>
<dbReference type="SUPFAM" id="SSF54427">
    <property type="entry name" value="NTF2-like"/>
    <property type="match status" value="1"/>
</dbReference>
<dbReference type="OrthoDB" id="9809318at2"/>
<dbReference type="Proteomes" id="UP000298653">
    <property type="component" value="Chromosome"/>
</dbReference>
<keyword evidence="3" id="KW-1185">Reference proteome</keyword>
<dbReference type="GO" id="GO:0003677">
    <property type="term" value="F:DNA binding"/>
    <property type="evidence" value="ECO:0007669"/>
    <property type="project" value="InterPro"/>
</dbReference>
<dbReference type="Gene3D" id="2.40.50.1020">
    <property type="entry name" value="LytTr DNA-binding domain"/>
    <property type="match status" value="1"/>
</dbReference>
<dbReference type="KEGG" id="arf:AR1Y2_3476"/>
<sequence length="269" mass="31846">MISVGNQAEELTRQVMEAFYHQDPEKIIKKLHSDVTWIGAADGQYINGRKNVSEYIRKIDVPICEILENEFQTVINSDNLYIVTGWMKVATSRESDEILSAVQRITFIWKTEDRQSWLLHFHVSNPIEFQKIDEYFPHSAGKETFQYVKRLLRQKRRRLIVCGKNDQTHVIWNKEIVYIEAENTDSVIHCLHRDILSRESISKLEEKLGEGFIKFHRSFIVNSRYIISIRRYHLVIYQGIELPIPEKKYREIKEKVLRAVTQRQNGNLI</sequence>
<dbReference type="Gene3D" id="3.10.450.50">
    <property type="match status" value="1"/>
</dbReference>
<feature type="domain" description="HTH LytTR-type" evidence="1">
    <location>
        <begin position="160"/>
        <end position="258"/>
    </location>
</feature>
<dbReference type="InterPro" id="IPR046947">
    <property type="entry name" value="LytR-like"/>
</dbReference>
<dbReference type="PROSITE" id="PS50930">
    <property type="entry name" value="HTH_LYTTR"/>
    <property type="match status" value="1"/>
</dbReference>
<dbReference type="AlphaFoldDB" id="A0A4V1EGQ8"/>
<dbReference type="PANTHER" id="PTHR37299:SF1">
    <property type="entry name" value="STAGE 0 SPORULATION PROTEIN A HOMOLOG"/>
    <property type="match status" value="1"/>
</dbReference>
<dbReference type="PANTHER" id="PTHR37299">
    <property type="entry name" value="TRANSCRIPTIONAL REGULATOR-RELATED"/>
    <property type="match status" value="1"/>
</dbReference>
<accession>A0A4V1EGQ8</accession>
<protein>
    <submittedName>
        <fullName evidence="2">Two-component response regulator</fullName>
    </submittedName>
</protein>
<dbReference type="InterPro" id="IPR032710">
    <property type="entry name" value="NTF2-like_dom_sf"/>
</dbReference>
<gene>
    <name evidence="2" type="ORF">AR1Y2_3476</name>
</gene>
<dbReference type="EMBL" id="CP040058">
    <property type="protein sequence ID" value="QCP36930.1"/>
    <property type="molecule type" value="Genomic_DNA"/>
</dbReference>
<dbReference type="GO" id="GO:0000156">
    <property type="term" value="F:phosphorelay response regulator activity"/>
    <property type="evidence" value="ECO:0007669"/>
    <property type="project" value="InterPro"/>
</dbReference>
<organism evidence="2 3">
    <name type="scientific">Anaerostipes rhamnosivorans</name>
    <dbReference type="NCBI Taxonomy" id="1229621"/>
    <lineage>
        <taxon>Bacteria</taxon>
        <taxon>Bacillati</taxon>
        <taxon>Bacillota</taxon>
        <taxon>Clostridia</taxon>
        <taxon>Lachnospirales</taxon>
        <taxon>Lachnospiraceae</taxon>
        <taxon>Anaerostipes</taxon>
    </lineage>
</organism>